<protein>
    <recommendedName>
        <fullName evidence="1">Hedgehog/Intein (Hint) domain-containing protein</fullName>
    </recommendedName>
</protein>
<proteinExistence type="predicted"/>
<sequence>MRSHTDIIDFRYHAARKAASRLAGSMEWQVPGFGPETRIMTTLGAIPAGLLRRGDEVITPSGLSCGIEWLDRVGLDADFLASHPNAHPRVIPAGSLGAGLPERDLVVSAGQQMMPGKTTRATPGLPLPPEAVCKVHGFQYTLFHCGRPVQVLAEGVWCPVDELSSLRGRRSA</sequence>
<dbReference type="InterPro" id="IPR028992">
    <property type="entry name" value="Hedgehog/Intein_dom"/>
</dbReference>
<dbReference type="eggNOG" id="COG2931">
    <property type="taxonomic scope" value="Bacteria"/>
</dbReference>
<dbReference type="KEGG" id="dsh:Dshi_1159"/>
<gene>
    <name evidence="2" type="ordered locus">Dshi_1159</name>
</gene>
<reference evidence="3" key="1">
    <citation type="journal article" date="2010" name="ISME J.">
        <title>The complete genome sequence of the algal symbiont Dinoroseobacter shibae: a hitchhiker's guide to life in the sea.</title>
        <authorList>
            <person name="Wagner-Dobler I."/>
            <person name="Ballhausen B."/>
            <person name="Berger M."/>
            <person name="Brinkhoff T."/>
            <person name="Buchholz I."/>
            <person name="Bunk B."/>
            <person name="Cypionka H."/>
            <person name="Daniel R."/>
            <person name="Drepper T."/>
            <person name="Gerdts G."/>
            <person name="Hahnke S."/>
            <person name="Han C."/>
            <person name="Jahn D."/>
            <person name="Kalhoefer D."/>
            <person name="Kiss H."/>
            <person name="Klenk H.P."/>
            <person name="Kyrpides N."/>
            <person name="Liebl W."/>
            <person name="Liesegang H."/>
            <person name="Meincke L."/>
            <person name="Pati A."/>
            <person name="Petersen J."/>
            <person name="Piekarski T."/>
            <person name="Pommerenke C."/>
            <person name="Pradella S."/>
            <person name="Pukall R."/>
            <person name="Rabus R."/>
            <person name="Stackebrandt E."/>
            <person name="Thole S."/>
            <person name="Thompson L."/>
            <person name="Tielen P."/>
            <person name="Tomasch J."/>
            <person name="von Jan M."/>
            <person name="Wanphrut N."/>
            <person name="Wichels A."/>
            <person name="Zech H."/>
            <person name="Simon M."/>
        </authorList>
    </citation>
    <scope>NUCLEOTIDE SEQUENCE [LARGE SCALE GENOMIC DNA]</scope>
    <source>
        <strain evidence="3">DSM 16493 / NCIMB 14021 / DFL 12</strain>
    </source>
</reference>
<dbReference type="HOGENOM" id="CLU_1552859_0_0_5"/>
<feature type="domain" description="Hedgehog/Intein (Hint)" evidence="1">
    <location>
        <begin position="31"/>
        <end position="115"/>
    </location>
</feature>
<accession>A8LHV4</accession>
<evidence type="ECO:0000259" key="1">
    <source>
        <dbReference type="Pfam" id="PF13403"/>
    </source>
</evidence>
<dbReference type="Pfam" id="PF13403">
    <property type="entry name" value="Hint_2"/>
    <property type="match status" value="1"/>
</dbReference>
<organism evidence="2 3">
    <name type="scientific">Dinoroseobacter shibae (strain DSM 16493 / NCIMB 14021 / DFL 12)</name>
    <dbReference type="NCBI Taxonomy" id="398580"/>
    <lineage>
        <taxon>Bacteria</taxon>
        <taxon>Pseudomonadati</taxon>
        <taxon>Pseudomonadota</taxon>
        <taxon>Alphaproteobacteria</taxon>
        <taxon>Rhodobacterales</taxon>
        <taxon>Roseobacteraceae</taxon>
        <taxon>Dinoroseobacter</taxon>
    </lineage>
</organism>
<keyword evidence="3" id="KW-1185">Reference proteome</keyword>
<dbReference type="STRING" id="398580.Dshi_1159"/>
<name>A8LHV4_DINSH</name>
<dbReference type="EMBL" id="CP000830">
    <property type="protein sequence ID" value="ABV92901.1"/>
    <property type="molecule type" value="Genomic_DNA"/>
</dbReference>
<dbReference type="Proteomes" id="UP000006833">
    <property type="component" value="Chromosome"/>
</dbReference>
<evidence type="ECO:0000313" key="2">
    <source>
        <dbReference type="EMBL" id="ABV92901.1"/>
    </source>
</evidence>
<evidence type="ECO:0000313" key="3">
    <source>
        <dbReference type="Proteomes" id="UP000006833"/>
    </source>
</evidence>
<dbReference type="AlphaFoldDB" id="A8LHV4"/>